<dbReference type="InterPro" id="IPR016215">
    <property type="entry name" value="NTA_MOA"/>
</dbReference>
<dbReference type="EMBL" id="JBHSFK010000030">
    <property type="protein sequence ID" value="MFC4504968.1"/>
    <property type="molecule type" value="Genomic_DNA"/>
</dbReference>
<gene>
    <name evidence="7" type="ORF">ACFPIH_36650</name>
</gene>
<reference evidence="8" key="1">
    <citation type="journal article" date="2019" name="Int. J. Syst. Evol. Microbiol.">
        <title>The Global Catalogue of Microorganisms (GCM) 10K type strain sequencing project: providing services to taxonomists for standard genome sequencing and annotation.</title>
        <authorList>
            <consortium name="The Broad Institute Genomics Platform"/>
            <consortium name="The Broad Institute Genome Sequencing Center for Infectious Disease"/>
            <person name="Wu L."/>
            <person name="Ma J."/>
        </authorList>
    </citation>
    <scope>NUCLEOTIDE SEQUENCE [LARGE SCALE GENOMIC DNA]</scope>
    <source>
        <strain evidence="8">CGMCC 4.7177</strain>
    </source>
</reference>
<keyword evidence="8" id="KW-1185">Reference proteome</keyword>
<feature type="domain" description="Luciferase-like" evidence="6">
    <location>
        <begin position="34"/>
        <end position="390"/>
    </location>
</feature>
<dbReference type="Gene3D" id="3.20.20.30">
    <property type="entry name" value="Luciferase-like domain"/>
    <property type="match status" value="1"/>
</dbReference>
<dbReference type="NCBIfam" id="TIGR03860">
    <property type="entry name" value="FMN_nitrolo"/>
    <property type="match status" value="1"/>
</dbReference>
<dbReference type="RefSeq" id="WP_381182485.1">
    <property type="nucleotide sequence ID" value="NZ_JBHSFK010000030.1"/>
</dbReference>
<evidence type="ECO:0000256" key="4">
    <source>
        <dbReference type="ARBA" id="ARBA00023033"/>
    </source>
</evidence>
<evidence type="ECO:0000256" key="2">
    <source>
        <dbReference type="ARBA" id="ARBA00022643"/>
    </source>
</evidence>
<dbReference type="PANTHER" id="PTHR30011:SF16">
    <property type="entry name" value="C2H2 FINGER DOMAIN TRANSCRIPTION FACTOR (EUROFUNG)-RELATED"/>
    <property type="match status" value="1"/>
</dbReference>
<dbReference type="EC" id="1.14.-.-" evidence="7"/>
<dbReference type="Proteomes" id="UP001595839">
    <property type="component" value="Unassembled WGS sequence"/>
</dbReference>
<evidence type="ECO:0000256" key="3">
    <source>
        <dbReference type="ARBA" id="ARBA00023002"/>
    </source>
</evidence>
<evidence type="ECO:0000259" key="6">
    <source>
        <dbReference type="Pfam" id="PF00296"/>
    </source>
</evidence>
<dbReference type="PIRSF" id="PIRSF000337">
    <property type="entry name" value="NTA_MOA"/>
    <property type="match status" value="1"/>
</dbReference>
<dbReference type="InterPro" id="IPR036661">
    <property type="entry name" value="Luciferase-like_sf"/>
</dbReference>
<evidence type="ECO:0000313" key="7">
    <source>
        <dbReference type="EMBL" id="MFC4504968.1"/>
    </source>
</evidence>
<dbReference type="InterPro" id="IPR011251">
    <property type="entry name" value="Luciferase-like_dom"/>
</dbReference>
<dbReference type="Pfam" id="PF00296">
    <property type="entry name" value="Bac_luciferase"/>
    <property type="match status" value="1"/>
</dbReference>
<protein>
    <submittedName>
        <fullName evidence="7">NtaA/DmoA family FMN-dependent monooxygenase</fullName>
        <ecNumber evidence="7">1.14.-.-</ecNumber>
    </submittedName>
</protein>
<name>A0ABV9AYF5_9ACTN</name>
<evidence type="ECO:0000313" key="8">
    <source>
        <dbReference type="Proteomes" id="UP001595839"/>
    </source>
</evidence>
<dbReference type="PANTHER" id="PTHR30011">
    <property type="entry name" value="ALKANESULFONATE MONOOXYGENASE-RELATED"/>
    <property type="match status" value="1"/>
</dbReference>
<comment type="caution">
    <text evidence="7">The sequence shown here is derived from an EMBL/GenBank/DDBJ whole genome shotgun (WGS) entry which is preliminary data.</text>
</comment>
<organism evidence="7 8">
    <name type="scientific">Streptomyces vulcanius</name>
    <dbReference type="NCBI Taxonomy" id="1441876"/>
    <lineage>
        <taxon>Bacteria</taxon>
        <taxon>Bacillati</taxon>
        <taxon>Actinomycetota</taxon>
        <taxon>Actinomycetes</taxon>
        <taxon>Kitasatosporales</taxon>
        <taxon>Streptomycetaceae</taxon>
        <taxon>Streptomyces</taxon>
    </lineage>
</organism>
<dbReference type="SUPFAM" id="SSF51679">
    <property type="entry name" value="Bacterial luciferase-like"/>
    <property type="match status" value="1"/>
</dbReference>
<dbReference type="InterPro" id="IPR051260">
    <property type="entry name" value="Diverse_substr_monoxygenases"/>
</dbReference>
<sequence length="458" mass="49811">MSPLIFASFQALSPNGVIGSSWRDPSNTQIDYLTIEHWTELAKKLESGGFDFLFFADTFGYPTLDGELIPFAVEAGYNVPMADPITIVSAIAAATSKLGVVLTNSTTHEKPAALARRFATLDHFTKGRIGWNIVSGGGQSSSTALFGEPMIPHDERYLQADDYLQICLRLWEGTWADDALRVDRESGVYADPDGVRQVSYEGNYLRTKGILNVPPSPQRTPLLLQAGTSSAGRDFAAHYAECVFVGGGDPAVVARNITAIRDRAEEIGRPRESVKFLVGAGFVVGTSQAEAQRKYENLLGFATLEHAAATFAWSTGVDLLKFDLDKPLPELRSDIGQTSLDRFRSPDGNGPTVREILEDYRQHGINGTTFVGTPETVADEVEAFVAATGADGFLVQQHITPGTHDDFIELLRPVLLKRGLMRPTREDVTLREQLLDAGPRVAATHPGAQLKFKTTADA</sequence>
<proteinExistence type="inferred from homology"/>
<keyword evidence="1" id="KW-0285">Flavoprotein</keyword>
<evidence type="ECO:0000256" key="5">
    <source>
        <dbReference type="ARBA" id="ARBA00033748"/>
    </source>
</evidence>
<keyword evidence="3 7" id="KW-0560">Oxidoreductase</keyword>
<accession>A0ABV9AYF5</accession>
<comment type="similarity">
    <text evidence="5">Belongs to the NtaA/SnaA/DszA monooxygenase family.</text>
</comment>
<keyword evidence="4 7" id="KW-0503">Monooxygenase</keyword>
<dbReference type="GO" id="GO:0004497">
    <property type="term" value="F:monooxygenase activity"/>
    <property type="evidence" value="ECO:0007669"/>
    <property type="project" value="UniProtKB-KW"/>
</dbReference>
<keyword evidence="2" id="KW-0288">FMN</keyword>
<evidence type="ECO:0000256" key="1">
    <source>
        <dbReference type="ARBA" id="ARBA00022630"/>
    </source>
</evidence>